<sequence length="196" mass="20851">VRPPVNRVPRGFFDGVPPSHSSAQNRPRSSALPGTTFIGHLFGHSPSGVYETSPSSPPGWARGILNRHRQSGECIELGGRRPAVVEVPYAKGKRRNASAREVALAKQKQKMKPLYSKNSTAGSSQPPKPNVAKPSSQPQAADSSSSAIPAIGDATTTTGAASMPSRPDITIKQAGLWTRFWLLICCASTEHTDGHH</sequence>
<reference evidence="2 3" key="1">
    <citation type="submission" date="2014-04" db="EMBL/GenBank/DDBJ databases">
        <authorList>
            <consortium name="DOE Joint Genome Institute"/>
            <person name="Kuo A."/>
            <person name="Ruytinx J."/>
            <person name="Rineau F."/>
            <person name="Colpaert J."/>
            <person name="Kohler A."/>
            <person name="Nagy L.G."/>
            <person name="Floudas D."/>
            <person name="Copeland A."/>
            <person name="Barry K.W."/>
            <person name="Cichocki N."/>
            <person name="Veneault-Fourrey C."/>
            <person name="LaButti K."/>
            <person name="Lindquist E.A."/>
            <person name="Lipzen A."/>
            <person name="Lundell T."/>
            <person name="Morin E."/>
            <person name="Murat C."/>
            <person name="Sun H."/>
            <person name="Tunlid A."/>
            <person name="Henrissat B."/>
            <person name="Grigoriev I.V."/>
            <person name="Hibbett D.S."/>
            <person name="Martin F."/>
            <person name="Nordberg H.P."/>
            <person name="Cantor M.N."/>
            <person name="Hua S.X."/>
        </authorList>
    </citation>
    <scope>NUCLEOTIDE SEQUENCE [LARGE SCALE GENOMIC DNA]</scope>
    <source>
        <strain evidence="2 3">UH-Slu-Lm8-n1</strain>
    </source>
</reference>
<dbReference type="OrthoDB" id="2689608at2759"/>
<feature type="compositionally biased region" description="Polar residues" evidence="1">
    <location>
        <begin position="116"/>
        <end position="125"/>
    </location>
</feature>
<dbReference type="InParanoid" id="A0A0D0ABV6"/>
<proteinExistence type="predicted"/>
<feature type="compositionally biased region" description="Low complexity" evidence="1">
    <location>
        <begin position="132"/>
        <end position="161"/>
    </location>
</feature>
<evidence type="ECO:0000313" key="2">
    <source>
        <dbReference type="EMBL" id="KIK31737.1"/>
    </source>
</evidence>
<feature type="region of interest" description="Disordered" evidence="1">
    <location>
        <begin position="95"/>
        <end position="166"/>
    </location>
</feature>
<dbReference type="HOGENOM" id="CLU_095422_0_0_1"/>
<keyword evidence="3" id="KW-1185">Reference proteome</keyword>
<feature type="region of interest" description="Disordered" evidence="1">
    <location>
        <begin position="1"/>
        <end position="35"/>
    </location>
</feature>
<gene>
    <name evidence="2" type="ORF">CY34DRAFT_19620</name>
</gene>
<name>A0A0D0ABV6_9AGAM</name>
<evidence type="ECO:0000256" key="1">
    <source>
        <dbReference type="SAM" id="MobiDB-lite"/>
    </source>
</evidence>
<dbReference type="EMBL" id="KN836696">
    <property type="protein sequence ID" value="KIK31737.1"/>
    <property type="molecule type" value="Genomic_DNA"/>
</dbReference>
<organism evidence="2 3">
    <name type="scientific">Suillus luteus UH-Slu-Lm8-n1</name>
    <dbReference type="NCBI Taxonomy" id="930992"/>
    <lineage>
        <taxon>Eukaryota</taxon>
        <taxon>Fungi</taxon>
        <taxon>Dikarya</taxon>
        <taxon>Basidiomycota</taxon>
        <taxon>Agaricomycotina</taxon>
        <taxon>Agaricomycetes</taxon>
        <taxon>Agaricomycetidae</taxon>
        <taxon>Boletales</taxon>
        <taxon>Suillineae</taxon>
        <taxon>Suillaceae</taxon>
        <taxon>Suillus</taxon>
    </lineage>
</organism>
<protein>
    <submittedName>
        <fullName evidence="2">Uncharacterized protein</fullName>
    </submittedName>
</protein>
<dbReference type="Proteomes" id="UP000054485">
    <property type="component" value="Unassembled WGS sequence"/>
</dbReference>
<accession>A0A0D0ABV6</accession>
<feature type="non-terminal residue" evidence="2">
    <location>
        <position position="196"/>
    </location>
</feature>
<feature type="compositionally biased region" description="Polar residues" evidence="1">
    <location>
        <begin position="19"/>
        <end position="28"/>
    </location>
</feature>
<dbReference type="AlphaFoldDB" id="A0A0D0ABV6"/>
<evidence type="ECO:0000313" key="3">
    <source>
        <dbReference type="Proteomes" id="UP000054485"/>
    </source>
</evidence>
<reference evidence="3" key="2">
    <citation type="submission" date="2015-01" db="EMBL/GenBank/DDBJ databases">
        <title>Evolutionary Origins and Diversification of the Mycorrhizal Mutualists.</title>
        <authorList>
            <consortium name="DOE Joint Genome Institute"/>
            <consortium name="Mycorrhizal Genomics Consortium"/>
            <person name="Kohler A."/>
            <person name="Kuo A."/>
            <person name="Nagy L.G."/>
            <person name="Floudas D."/>
            <person name="Copeland A."/>
            <person name="Barry K.W."/>
            <person name="Cichocki N."/>
            <person name="Veneault-Fourrey C."/>
            <person name="LaButti K."/>
            <person name="Lindquist E.A."/>
            <person name="Lipzen A."/>
            <person name="Lundell T."/>
            <person name="Morin E."/>
            <person name="Murat C."/>
            <person name="Riley R."/>
            <person name="Ohm R."/>
            <person name="Sun H."/>
            <person name="Tunlid A."/>
            <person name="Henrissat B."/>
            <person name="Grigoriev I.V."/>
            <person name="Hibbett D.S."/>
            <person name="Martin F."/>
        </authorList>
    </citation>
    <scope>NUCLEOTIDE SEQUENCE [LARGE SCALE GENOMIC DNA]</scope>
    <source>
        <strain evidence="3">UH-Slu-Lm8-n1</strain>
    </source>
</reference>